<dbReference type="InterPro" id="IPR017920">
    <property type="entry name" value="COMM"/>
</dbReference>
<keyword evidence="6" id="KW-0328">Glycosyltransferase</keyword>
<evidence type="ECO:0000256" key="4">
    <source>
        <dbReference type="ARBA" id="ARBA00008661"/>
    </source>
</evidence>
<dbReference type="GO" id="GO:0008532">
    <property type="term" value="F:N-acetyllactosaminide beta-1,3-N-acetylglucosaminyltransferase activity"/>
    <property type="evidence" value="ECO:0007669"/>
    <property type="project" value="UniProtKB-EC"/>
</dbReference>
<dbReference type="CDD" id="cd04749">
    <property type="entry name" value="Commd1_MURR1"/>
    <property type="match status" value="1"/>
</dbReference>
<comment type="caution">
    <text evidence="28">The sequence shown here is derived from an EMBL/GenBank/DDBJ whole genome shotgun (WGS) entry which is preliminary data.</text>
</comment>
<evidence type="ECO:0000256" key="22">
    <source>
        <dbReference type="ARBA" id="ARBA00078964"/>
    </source>
</evidence>
<keyword evidence="9" id="KW-0735">Signal-anchor</keyword>
<evidence type="ECO:0000256" key="24">
    <source>
        <dbReference type="ARBA" id="ARBA00083441"/>
    </source>
</evidence>
<name>A0AA88Q7L6_9TELE</name>
<evidence type="ECO:0000313" key="28">
    <source>
        <dbReference type="EMBL" id="KAK2909308.1"/>
    </source>
</evidence>
<evidence type="ECO:0000256" key="3">
    <source>
        <dbReference type="ARBA" id="ARBA00004922"/>
    </source>
</evidence>
<keyword evidence="10 26" id="KW-1133">Transmembrane helix</keyword>
<evidence type="ECO:0000256" key="14">
    <source>
        <dbReference type="ARBA" id="ARBA00023211"/>
    </source>
</evidence>
<evidence type="ECO:0000256" key="26">
    <source>
        <dbReference type="SAM" id="Phobius"/>
    </source>
</evidence>
<dbReference type="FunFam" id="3.90.550.50:FF:000010">
    <property type="entry name" value="Hexosyltransferase"/>
    <property type="match status" value="1"/>
</dbReference>
<feature type="domain" description="COMM" evidence="27">
    <location>
        <begin position="118"/>
        <end position="186"/>
    </location>
</feature>
<evidence type="ECO:0000256" key="12">
    <source>
        <dbReference type="ARBA" id="ARBA00023136"/>
    </source>
</evidence>
<dbReference type="Proteomes" id="UP001187343">
    <property type="component" value="Unassembled WGS sequence"/>
</dbReference>
<comment type="cofactor">
    <cofactor evidence="1">
        <name>Mn(2+)</name>
        <dbReference type="ChEBI" id="CHEBI:29035"/>
    </cofactor>
</comment>
<reference evidence="28" key="1">
    <citation type="submission" date="2023-08" db="EMBL/GenBank/DDBJ databases">
        <title>Chromosome-level Genome Assembly of mud carp (Cirrhinus molitorella).</title>
        <authorList>
            <person name="Liu H."/>
        </authorList>
    </citation>
    <scope>NUCLEOTIDE SEQUENCE</scope>
    <source>
        <strain evidence="28">Prfri</strain>
        <tissue evidence="28">Muscle</tissue>
    </source>
</reference>
<keyword evidence="14" id="KW-0464">Manganese</keyword>
<dbReference type="PROSITE" id="PS51269">
    <property type="entry name" value="COMM"/>
    <property type="match status" value="1"/>
</dbReference>
<comment type="similarity">
    <text evidence="25">Belongs to the COMM domain-containing protein 1 family.</text>
</comment>
<evidence type="ECO:0000256" key="11">
    <source>
        <dbReference type="ARBA" id="ARBA00023034"/>
    </source>
</evidence>
<evidence type="ECO:0000256" key="16">
    <source>
        <dbReference type="ARBA" id="ARBA00065824"/>
    </source>
</evidence>
<evidence type="ECO:0000256" key="6">
    <source>
        <dbReference type="ARBA" id="ARBA00022676"/>
    </source>
</evidence>
<dbReference type="GO" id="GO:2000009">
    <property type="term" value="P:negative regulation of protein localization to cell surface"/>
    <property type="evidence" value="ECO:0007669"/>
    <property type="project" value="TreeGrafter"/>
</dbReference>
<keyword evidence="8 26" id="KW-0812">Transmembrane</keyword>
<evidence type="ECO:0000256" key="5">
    <source>
        <dbReference type="ARBA" id="ARBA00016551"/>
    </source>
</evidence>
<evidence type="ECO:0000256" key="13">
    <source>
        <dbReference type="ARBA" id="ARBA00023180"/>
    </source>
</evidence>
<evidence type="ECO:0000256" key="9">
    <source>
        <dbReference type="ARBA" id="ARBA00022968"/>
    </source>
</evidence>
<feature type="transmembrane region" description="Helical" evidence="26">
    <location>
        <begin position="207"/>
        <end position="228"/>
    </location>
</feature>
<protein>
    <recommendedName>
        <fullName evidence="5">COMM domain-containing protein 1</fullName>
        <ecNumber evidence="17">2.4.1.149</ecNumber>
    </recommendedName>
    <alternativeName>
        <fullName evidence="23">Beta-1,3-N-acetylglucosaminyltransferase 1</fullName>
    </alternativeName>
    <alternativeName>
        <fullName evidence="19">Beta-1,3-galactosyltransferase 7</fullName>
    </alternativeName>
    <alternativeName>
        <fullName evidence="22">Beta-3-Gx-T7</fullName>
    </alternativeName>
    <alternativeName>
        <fullName evidence="18">N-acetyllactosaminide beta-1,3-N-acetylglucosaminyltransferase 2</fullName>
    </alternativeName>
    <alternativeName>
        <fullName evidence="24">UDP-Gal:beta-GlcNAc beta-1,3-galactosyltransferase 7</fullName>
    </alternativeName>
    <alternativeName>
        <fullName evidence="21">UDP-GlcNAc:betaGal beta-1,3-N-acetylglucosaminyltransferase 2</fullName>
    </alternativeName>
    <alternativeName>
        <fullName evidence="20">UDP-galactose:beta-N-acetylglucosamine beta-1,3-galactosyltransferase 7</fullName>
    </alternativeName>
</protein>
<dbReference type="GO" id="GO:0032434">
    <property type="term" value="P:regulation of proteasomal ubiquitin-dependent protein catabolic process"/>
    <property type="evidence" value="ECO:0007669"/>
    <property type="project" value="TreeGrafter"/>
</dbReference>
<evidence type="ECO:0000256" key="1">
    <source>
        <dbReference type="ARBA" id="ARBA00001936"/>
    </source>
</evidence>
<dbReference type="InterPro" id="IPR002659">
    <property type="entry name" value="Glyco_trans_31"/>
</dbReference>
<sequence>MADADSQRCVNALLNGITQRLYYGNTEITEEFLKNELYAEMTQDEFRALHDKMRSLLKSIASADMDQAQLEAFLTAQTRKQGGSGVTPEQAAALARFWKAHRTRVRESLLSQSRWEPGLRGLKWRVDLHTSASRGQVSNSPVALVELELGRSGESSEFVCLEFDEQKVNLVLKKMAELQESIDSLDRCYTGGKGIFKMNSNWKTTKVLGLMMLANFLIYIVVEVSRSYGQGRDTYSRRKLTPKTFWKKPEVNPAFWNREQDRLDDIYYLTTLQNGSKAPNGLRGIPHRLNATSHCKPDIRVTTDIEDFKSLPQRFQDFLLYMRCRSYPLITDAHNVCSEPPYLLLAVKSIAPHFDRRQAIRESWGRAGILNGRRIVTVFLLGKTDPTDHFPDMSDMVKHEAELYGDVLQWDYRDSFFNLTLKEVLFLEWFGTHCASAKYVFKGDDDVFVNTLHILAYLGNFTVPKTQDLFIGDVITNAGPHRTRHLKYYIPESVFRGTYPPYAGGGGYLYSGNLGLRLRTISRLVTLYPIDDVYTGMCLKRLGLVPEKHMGFKTFDIEEKHRENPCAYKTLILVHPRSPQDMIKIWSWINDPKAKCYIAPTSDTKRHKKN</sequence>
<keyword evidence="12 26" id="KW-0472">Membrane</keyword>
<comment type="subcellular location">
    <subcellularLocation>
        <location evidence="2">Golgi apparatus membrane</location>
        <topology evidence="2">Single-pass type II membrane protein</topology>
    </subcellularLocation>
</comment>
<dbReference type="PANTHER" id="PTHR21199">
    <property type="entry name" value="COMM DOMAIN-CONTAINING PROTEIN 1"/>
    <property type="match status" value="1"/>
</dbReference>
<comment type="catalytic activity">
    <reaction evidence="15">
        <text>a beta-D-galactosyl-(1-&gt;4)-N-acetyl-beta-D-glucosaminyl derivative + UDP-N-acetyl-alpha-D-glucosamine = an N-acetyl-beta-D-glucosaminyl-(1-&gt;3)-beta-D-galactosyl-(1-&gt;4)-N-acetyl-beta-D-glucosaminyl derivative + UDP + H(+)</text>
        <dbReference type="Rhea" id="RHEA:14389"/>
        <dbReference type="ChEBI" id="CHEBI:15378"/>
        <dbReference type="ChEBI" id="CHEBI:57705"/>
        <dbReference type="ChEBI" id="CHEBI:58223"/>
        <dbReference type="ChEBI" id="CHEBI:133507"/>
        <dbReference type="ChEBI" id="CHEBI:134090"/>
        <dbReference type="EC" id="2.4.1.149"/>
    </reaction>
</comment>
<evidence type="ECO:0000256" key="8">
    <source>
        <dbReference type="ARBA" id="ARBA00022692"/>
    </source>
</evidence>
<keyword evidence="11" id="KW-0333">Golgi apparatus</keyword>
<dbReference type="Pfam" id="PF17221">
    <property type="entry name" value="COMMD1_N"/>
    <property type="match status" value="1"/>
</dbReference>
<dbReference type="EC" id="2.4.1.149" evidence="17"/>
<keyword evidence="29" id="KW-1185">Reference proteome</keyword>
<keyword evidence="7" id="KW-0808">Transferase</keyword>
<dbReference type="InterPro" id="IPR037351">
    <property type="entry name" value="Murr1"/>
</dbReference>
<evidence type="ECO:0000256" key="18">
    <source>
        <dbReference type="ARBA" id="ARBA00073118"/>
    </source>
</evidence>
<keyword evidence="13" id="KW-0325">Glycoprotein</keyword>
<evidence type="ECO:0000256" key="25">
    <source>
        <dbReference type="ARBA" id="ARBA00093455"/>
    </source>
</evidence>
<dbReference type="GO" id="GO:1902306">
    <property type="term" value="P:negative regulation of sodium ion transmembrane transport"/>
    <property type="evidence" value="ECO:0007669"/>
    <property type="project" value="TreeGrafter"/>
</dbReference>
<organism evidence="28 29">
    <name type="scientific">Cirrhinus molitorella</name>
    <name type="common">mud carp</name>
    <dbReference type="NCBI Taxonomy" id="172907"/>
    <lineage>
        <taxon>Eukaryota</taxon>
        <taxon>Metazoa</taxon>
        <taxon>Chordata</taxon>
        <taxon>Craniata</taxon>
        <taxon>Vertebrata</taxon>
        <taxon>Euteleostomi</taxon>
        <taxon>Actinopterygii</taxon>
        <taxon>Neopterygii</taxon>
        <taxon>Teleostei</taxon>
        <taxon>Ostariophysi</taxon>
        <taxon>Cypriniformes</taxon>
        <taxon>Cyprinidae</taxon>
        <taxon>Labeoninae</taxon>
        <taxon>Labeonini</taxon>
        <taxon>Cirrhinus</taxon>
    </lineage>
</organism>
<dbReference type="InterPro" id="IPR033776">
    <property type="entry name" value="COMMD1_N"/>
</dbReference>
<evidence type="ECO:0000256" key="17">
    <source>
        <dbReference type="ARBA" id="ARBA00066504"/>
    </source>
</evidence>
<evidence type="ECO:0000256" key="19">
    <source>
        <dbReference type="ARBA" id="ARBA00075009"/>
    </source>
</evidence>
<dbReference type="AlphaFoldDB" id="A0AA88Q7L6"/>
<evidence type="ECO:0000256" key="7">
    <source>
        <dbReference type="ARBA" id="ARBA00022679"/>
    </source>
</evidence>
<dbReference type="PANTHER" id="PTHR21199:SF1">
    <property type="entry name" value="COMM DOMAIN-CONTAINING PROTEIN 1"/>
    <property type="match status" value="1"/>
</dbReference>
<evidence type="ECO:0000256" key="21">
    <source>
        <dbReference type="ARBA" id="ARBA00078811"/>
    </source>
</evidence>
<dbReference type="GO" id="GO:0000139">
    <property type="term" value="C:Golgi membrane"/>
    <property type="evidence" value="ECO:0007669"/>
    <property type="project" value="UniProtKB-SubCell"/>
</dbReference>
<evidence type="ECO:0000256" key="23">
    <source>
        <dbReference type="ARBA" id="ARBA00079487"/>
    </source>
</evidence>
<dbReference type="Gene3D" id="3.90.550.50">
    <property type="match status" value="1"/>
</dbReference>
<dbReference type="GO" id="GO:0005768">
    <property type="term" value="C:endosome"/>
    <property type="evidence" value="ECO:0007669"/>
    <property type="project" value="TreeGrafter"/>
</dbReference>
<dbReference type="Pfam" id="PF01762">
    <property type="entry name" value="Galactosyl_T"/>
    <property type="match status" value="1"/>
</dbReference>
<comment type="subunit">
    <text evidence="16">Interacts with B3GNT8; this interaction greatly increases B3GNT2 catalytic activity, independently of B3GNT8 enzymatic activity.</text>
</comment>
<evidence type="ECO:0000259" key="27">
    <source>
        <dbReference type="PROSITE" id="PS51269"/>
    </source>
</evidence>
<dbReference type="Pfam" id="PF07258">
    <property type="entry name" value="COMM_domain"/>
    <property type="match status" value="1"/>
</dbReference>
<dbReference type="GO" id="GO:0031398">
    <property type="term" value="P:positive regulation of protein ubiquitination"/>
    <property type="evidence" value="ECO:0007669"/>
    <property type="project" value="TreeGrafter"/>
</dbReference>
<comment type="similarity">
    <text evidence="4">Belongs to the glycosyltransferase 31 family.</text>
</comment>
<accession>A0AA88Q7L6</accession>
<evidence type="ECO:0000256" key="10">
    <source>
        <dbReference type="ARBA" id="ARBA00022989"/>
    </source>
</evidence>
<gene>
    <name evidence="28" type="ORF">Q8A67_005145</name>
</gene>
<evidence type="ECO:0000256" key="15">
    <source>
        <dbReference type="ARBA" id="ARBA00050470"/>
    </source>
</evidence>
<dbReference type="GO" id="GO:0055070">
    <property type="term" value="P:copper ion homeostasis"/>
    <property type="evidence" value="ECO:0007669"/>
    <property type="project" value="InterPro"/>
</dbReference>
<evidence type="ECO:0000256" key="20">
    <source>
        <dbReference type="ARBA" id="ARBA00077442"/>
    </source>
</evidence>
<evidence type="ECO:0000256" key="2">
    <source>
        <dbReference type="ARBA" id="ARBA00004323"/>
    </source>
</evidence>
<proteinExistence type="inferred from homology"/>
<dbReference type="EMBL" id="JAUYZG010000004">
    <property type="protein sequence ID" value="KAK2909308.1"/>
    <property type="molecule type" value="Genomic_DNA"/>
</dbReference>
<evidence type="ECO:0000313" key="29">
    <source>
        <dbReference type="Proteomes" id="UP001187343"/>
    </source>
</evidence>
<comment type="pathway">
    <text evidence="3">Protein modification; protein glycosylation.</text>
</comment>